<dbReference type="PANTHER" id="PTHR43477:SF1">
    <property type="entry name" value="DIHYDROANTICAPSIN 7-DEHYDROGENASE"/>
    <property type="match status" value="1"/>
</dbReference>
<dbReference type="AlphaFoldDB" id="F6F3D2"/>
<dbReference type="EMBL" id="CP002799">
    <property type="protein sequence ID" value="AEG50944.1"/>
    <property type="molecule type" value="Genomic_DNA"/>
</dbReference>
<evidence type="ECO:0000313" key="5">
    <source>
        <dbReference type="Proteomes" id="UP000007150"/>
    </source>
</evidence>
<dbReference type="PRINTS" id="PR00081">
    <property type="entry name" value="GDHRDH"/>
</dbReference>
<dbReference type="InterPro" id="IPR051122">
    <property type="entry name" value="SDR_DHRS6-like"/>
</dbReference>
<dbReference type="STRING" id="690566.Sphch_3348"/>
<name>F6F3D2_SPHCR</name>
<evidence type="ECO:0000313" key="4">
    <source>
        <dbReference type="EMBL" id="AEG50944.1"/>
    </source>
</evidence>
<keyword evidence="5" id="KW-1185">Reference proteome</keyword>
<dbReference type="InterPro" id="IPR036291">
    <property type="entry name" value="NAD(P)-bd_dom_sf"/>
</dbReference>
<evidence type="ECO:0000256" key="2">
    <source>
        <dbReference type="ARBA" id="ARBA00023002"/>
    </source>
</evidence>
<protein>
    <submittedName>
        <fullName evidence="4">3-oxoacyl-(Acyl-carrier-protein) reductase</fullName>
        <ecNumber evidence="4">1.1.1.100</ecNumber>
    </submittedName>
</protein>
<organism evidence="4 5">
    <name type="scientific">Sphingobium chlorophenolicum L-1</name>
    <dbReference type="NCBI Taxonomy" id="690566"/>
    <lineage>
        <taxon>Bacteria</taxon>
        <taxon>Pseudomonadati</taxon>
        <taxon>Pseudomonadota</taxon>
        <taxon>Alphaproteobacteria</taxon>
        <taxon>Sphingomonadales</taxon>
        <taxon>Sphingomonadaceae</taxon>
        <taxon>Sphingobium</taxon>
    </lineage>
</organism>
<reference evidence="4 5" key="1">
    <citation type="submission" date="2011-05" db="EMBL/GenBank/DDBJ databases">
        <title>Complete sequence of chromosome 2 of Sphingobium chlorophenolicum L-1.</title>
        <authorList>
            <consortium name="US DOE Joint Genome Institute"/>
            <person name="Lucas S."/>
            <person name="Han J."/>
            <person name="Lapidus A."/>
            <person name="Cheng J.-F."/>
            <person name="Goodwin L."/>
            <person name="Pitluck S."/>
            <person name="Peters L."/>
            <person name="Daligault H."/>
            <person name="Han C."/>
            <person name="Tapia R."/>
            <person name="Land M."/>
            <person name="Hauser L."/>
            <person name="Kyrpides N."/>
            <person name="Ivanova N."/>
            <person name="Pagani I."/>
            <person name="Turner P."/>
            <person name="Copley S."/>
            <person name="Woyke T."/>
        </authorList>
    </citation>
    <scope>NUCLEOTIDE SEQUENCE [LARGE SCALE GENOMIC DNA]</scope>
    <source>
        <strain evidence="4 5">L-1</strain>
    </source>
</reference>
<dbReference type="HOGENOM" id="CLU_010194_1_0_5"/>
<dbReference type="EC" id="1.1.1.100" evidence="4"/>
<accession>F6F3D2</accession>
<dbReference type="KEGG" id="sch:Sphch_3348"/>
<keyword evidence="2 4" id="KW-0560">Oxidoreductase</keyword>
<dbReference type="Gene3D" id="3.40.50.720">
    <property type="entry name" value="NAD(P)-binding Rossmann-like Domain"/>
    <property type="match status" value="1"/>
</dbReference>
<dbReference type="Pfam" id="PF13561">
    <property type="entry name" value="adh_short_C2"/>
    <property type="match status" value="1"/>
</dbReference>
<gene>
    <name evidence="4" type="ORF">Sphch_3348</name>
</gene>
<dbReference type="CDD" id="cd05233">
    <property type="entry name" value="SDR_c"/>
    <property type="match status" value="1"/>
</dbReference>
<dbReference type="PRINTS" id="PR00080">
    <property type="entry name" value="SDRFAMILY"/>
</dbReference>
<dbReference type="Proteomes" id="UP000007150">
    <property type="component" value="Chromosome 2"/>
</dbReference>
<dbReference type="SUPFAM" id="SSF51735">
    <property type="entry name" value="NAD(P)-binding Rossmann-fold domains"/>
    <property type="match status" value="1"/>
</dbReference>
<sequence>MSSRLAGKVAVITGFGSGIGRGCALMFAREGAKVIGCDVGTAGADETMELAKAEGLSIDGRVPVDLLDEAQAAAIMDDVAQRYGGIDVLVTAAGQVAFAPLPEMTLDQWRLTMVGELDIVFLPVRAAWPHMVARGGGSIINFASVAAWGGVKVLPQIAHATGKGGVLAMTRQMALEGAPHKIRANTLSPGLIVTSATRKAFDAVPGFEEAIREKTLLGRFGKPEDVAYAALYLASEESQWVTGADIRIDGGATAW</sequence>
<dbReference type="FunFam" id="3.40.50.720:FF:000084">
    <property type="entry name" value="Short-chain dehydrogenase reductase"/>
    <property type="match status" value="1"/>
</dbReference>
<comment type="catalytic activity">
    <reaction evidence="3">
        <text>2,5-dichlorocyclohexa-2,5-dien-1,4-diol + NAD(+) = 2,5-dichlorohydroquinone + NADH + H(+)</text>
        <dbReference type="Rhea" id="RHEA:15741"/>
        <dbReference type="ChEBI" id="CHEBI:15378"/>
        <dbReference type="ChEBI" id="CHEBI:27545"/>
        <dbReference type="ChEBI" id="CHEBI:28975"/>
        <dbReference type="ChEBI" id="CHEBI:57540"/>
        <dbReference type="ChEBI" id="CHEBI:57945"/>
    </reaction>
</comment>
<dbReference type="GO" id="GO:0018502">
    <property type="term" value="F:2,5-dichloro-2,5-cyclohexadiene-1,4-diol dehydrogenase activity"/>
    <property type="evidence" value="ECO:0007669"/>
    <property type="project" value="RHEA"/>
</dbReference>
<evidence type="ECO:0000256" key="1">
    <source>
        <dbReference type="ARBA" id="ARBA00006484"/>
    </source>
</evidence>
<comment type="similarity">
    <text evidence="1">Belongs to the short-chain dehydrogenases/reductases (SDR) family.</text>
</comment>
<dbReference type="RefSeq" id="WP_013849174.1">
    <property type="nucleotide sequence ID" value="NC_015594.1"/>
</dbReference>
<dbReference type="PANTHER" id="PTHR43477">
    <property type="entry name" value="DIHYDROANTICAPSIN 7-DEHYDROGENASE"/>
    <property type="match status" value="1"/>
</dbReference>
<dbReference type="GO" id="GO:0004316">
    <property type="term" value="F:3-oxoacyl-[acyl-carrier-protein] reductase (NADPH) activity"/>
    <property type="evidence" value="ECO:0007669"/>
    <property type="project" value="UniProtKB-EC"/>
</dbReference>
<dbReference type="InterPro" id="IPR002347">
    <property type="entry name" value="SDR_fam"/>
</dbReference>
<proteinExistence type="inferred from homology"/>
<evidence type="ECO:0000256" key="3">
    <source>
        <dbReference type="ARBA" id="ARBA00051383"/>
    </source>
</evidence>